<dbReference type="Proteomes" id="UP000199245">
    <property type="component" value="Unassembled WGS sequence"/>
</dbReference>
<dbReference type="Pfam" id="PF00005">
    <property type="entry name" value="ABC_tran"/>
    <property type="match status" value="1"/>
</dbReference>
<protein>
    <submittedName>
        <fullName evidence="6 7">ABC transporter ATP-binding protein</fullName>
    </submittedName>
</protein>
<dbReference type="PROSITE" id="PS50893">
    <property type="entry name" value="ABC_TRANSPORTER_2"/>
    <property type="match status" value="1"/>
</dbReference>
<dbReference type="CDD" id="cd03219">
    <property type="entry name" value="ABC_Mj1267_LivG_branched"/>
    <property type="match status" value="1"/>
</dbReference>
<dbReference type="EMBL" id="FMZW01000006">
    <property type="protein sequence ID" value="SDC96004.1"/>
    <property type="molecule type" value="Genomic_DNA"/>
</dbReference>
<dbReference type="InterPro" id="IPR027417">
    <property type="entry name" value="P-loop_NTPase"/>
</dbReference>
<evidence type="ECO:0000259" key="5">
    <source>
        <dbReference type="PROSITE" id="PS50893"/>
    </source>
</evidence>
<reference evidence="7 9" key="2">
    <citation type="submission" date="2023-04" db="EMBL/GenBank/DDBJ databases">
        <title>Australian commercial rhizobial inoculants.</title>
        <authorList>
            <person name="Kohlmeier M.G."/>
            <person name="O'Hara G.W."/>
            <person name="Colombi E."/>
            <person name="Ramsay J.P."/>
            <person name="Terpolilli J."/>
        </authorList>
    </citation>
    <scope>NUCLEOTIDE SEQUENCE [LARGE SCALE GENOMIC DNA]</scope>
    <source>
        <strain evidence="7 9">CB627</strain>
    </source>
</reference>
<dbReference type="InterPro" id="IPR003593">
    <property type="entry name" value="AAA+_ATPase"/>
</dbReference>
<reference evidence="6 8" key="1">
    <citation type="submission" date="2016-10" db="EMBL/GenBank/DDBJ databases">
        <authorList>
            <person name="de Groot N.N."/>
        </authorList>
    </citation>
    <scope>NUCLEOTIDE SEQUENCE [LARGE SCALE GENOMIC DNA]</scope>
    <source>
        <strain evidence="6 8">R5</strain>
    </source>
</reference>
<dbReference type="GO" id="GO:0005886">
    <property type="term" value="C:plasma membrane"/>
    <property type="evidence" value="ECO:0007669"/>
    <property type="project" value="TreeGrafter"/>
</dbReference>
<dbReference type="InterPro" id="IPR032823">
    <property type="entry name" value="BCA_ABC_TP_C"/>
</dbReference>
<evidence type="ECO:0000313" key="7">
    <source>
        <dbReference type="EMBL" id="WFU65492.1"/>
    </source>
</evidence>
<dbReference type="AlphaFoldDB" id="A0A1R1R3A9"/>
<dbReference type="InterPro" id="IPR003439">
    <property type="entry name" value="ABC_transporter-like_ATP-bd"/>
</dbReference>
<dbReference type="GO" id="GO:0005524">
    <property type="term" value="F:ATP binding"/>
    <property type="evidence" value="ECO:0007669"/>
    <property type="project" value="UniProtKB-KW"/>
</dbReference>
<evidence type="ECO:0000256" key="4">
    <source>
        <dbReference type="ARBA" id="ARBA00024722"/>
    </source>
</evidence>
<feature type="domain" description="ABC transporter" evidence="5">
    <location>
        <begin position="15"/>
        <end position="246"/>
    </location>
</feature>
<evidence type="ECO:0000256" key="3">
    <source>
        <dbReference type="ARBA" id="ARBA00022840"/>
    </source>
</evidence>
<dbReference type="Pfam" id="PF12399">
    <property type="entry name" value="BCA_ABC_TP_C"/>
    <property type="match status" value="1"/>
</dbReference>
<evidence type="ECO:0000313" key="8">
    <source>
        <dbReference type="Proteomes" id="UP000199245"/>
    </source>
</evidence>
<sequence>MTAERTGRTDGGALLEVAAISKRFGGLHVFDNVSFAIPPGDVLGVIGPNGAGKTTLINVICGMLPPTIGRVRLDGKDMTGKPLHAVSRMGIIRSFQQTNTFRTASVRENISRALRFSGSGPGWDSVAPLIDEFELEPQLDEQSDKLPYGLQKMLGLILACAARPKVLLLDEPAAGLERRERLRVDAFVRHVRTELGCGVLIVEHDMDLVRRLCPRILVLDSGRVLAEGAPADVLARKDVIDAYLGTVDEEAA</sequence>
<evidence type="ECO:0000256" key="2">
    <source>
        <dbReference type="ARBA" id="ARBA00022741"/>
    </source>
</evidence>
<dbReference type="Gene3D" id="3.40.50.300">
    <property type="entry name" value="P-loop containing nucleotide triphosphate hydrolases"/>
    <property type="match status" value="1"/>
</dbReference>
<dbReference type="SUPFAM" id="SSF52540">
    <property type="entry name" value="P-loop containing nucleoside triphosphate hydrolases"/>
    <property type="match status" value="1"/>
</dbReference>
<dbReference type="PANTHER" id="PTHR45772:SF1">
    <property type="entry name" value="ABC TRANSPORTER ATP-BINDING PROTEIN"/>
    <property type="match status" value="1"/>
</dbReference>
<keyword evidence="1" id="KW-0813">Transport</keyword>
<dbReference type="InterPro" id="IPR051120">
    <property type="entry name" value="ABC_AA/LPS_Transport"/>
</dbReference>
<evidence type="ECO:0000313" key="9">
    <source>
        <dbReference type="Proteomes" id="UP001221546"/>
    </source>
</evidence>
<dbReference type="EMBL" id="CP121646">
    <property type="protein sequence ID" value="WFU65492.1"/>
    <property type="molecule type" value="Genomic_DNA"/>
</dbReference>
<accession>A0A1G6QVP0</accession>
<evidence type="ECO:0000256" key="1">
    <source>
        <dbReference type="ARBA" id="ARBA00022448"/>
    </source>
</evidence>
<accession>A0A1R1R3A9</accession>
<dbReference type="SMART" id="SM00382">
    <property type="entry name" value="AAA"/>
    <property type="match status" value="1"/>
</dbReference>
<name>A0A1R1R3A9_9BRAD</name>
<keyword evidence="3 6" id="KW-0067">ATP-binding</keyword>
<dbReference type="GO" id="GO:0016887">
    <property type="term" value="F:ATP hydrolysis activity"/>
    <property type="evidence" value="ECO:0007669"/>
    <property type="project" value="InterPro"/>
</dbReference>
<gene>
    <name evidence="7" type="ORF">QA636_08215</name>
    <name evidence="6" type="ORF">SAMN05216337_1006122</name>
</gene>
<dbReference type="PANTHER" id="PTHR45772">
    <property type="entry name" value="CONSERVED COMPONENT OF ABC TRANSPORTER FOR NATURAL AMINO ACIDS-RELATED"/>
    <property type="match status" value="1"/>
</dbReference>
<comment type="function">
    <text evidence="4">Involved in beta-(1--&gt;2)glucan export. Transmembrane domains (TMD) form a pore in the inner membrane and the ATP-binding domain (NBD) is responsible for energy generation.</text>
</comment>
<organism evidence="6 8">
    <name type="scientific">Bradyrhizobium brasilense</name>
    <dbReference type="NCBI Taxonomy" id="1419277"/>
    <lineage>
        <taxon>Bacteria</taxon>
        <taxon>Pseudomonadati</taxon>
        <taxon>Pseudomonadota</taxon>
        <taxon>Alphaproteobacteria</taxon>
        <taxon>Hyphomicrobiales</taxon>
        <taxon>Nitrobacteraceae</taxon>
        <taxon>Bradyrhizobium</taxon>
    </lineage>
</organism>
<dbReference type="RefSeq" id="WP_076826880.1">
    <property type="nucleotide sequence ID" value="NZ_CP121646.1"/>
</dbReference>
<dbReference type="Proteomes" id="UP001221546">
    <property type="component" value="Chromosome"/>
</dbReference>
<keyword evidence="2" id="KW-0547">Nucleotide-binding</keyword>
<evidence type="ECO:0000313" key="6">
    <source>
        <dbReference type="EMBL" id="SDC96004.1"/>
    </source>
</evidence>
<proteinExistence type="predicted"/>
<keyword evidence="9" id="KW-1185">Reference proteome</keyword>